<reference evidence="1 2" key="1">
    <citation type="submission" date="2017-06" db="EMBL/GenBank/DDBJ databases">
        <authorList>
            <person name="Kim H.J."/>
            <person name="Triplett B.A."/>
        </authorList>
    </citation>
    <scope>NUCLEOTIDE SEQUENCE [LARGE SCALE GENOMIC DNA]</scope>
    <source>
        <strain evidence="1 2">DSM 25597</strain>
    </source>
</reference>
<evidence type="ECO:0000313" key="2">
    <source>
        <dbReference type="Proteomes" id="UP000198379"/>
    </source>
</evidence>
<dbReference type="EMBL" id="FZNY01000008">
    <property type="protein sequence ID" value="SNS21162.1"/>
    <property type="molecule type" value="Genomic_DNA"/>
</dbReference>
<accession>A0A239CMS3</accession>
<dbReference type="Proteomes" id="UP000198379">
    <property type="component" value="Unassembled WGS sequence"/>
</dbReference>
<dbReference type="AlphaFoldDB" id="A0A239CMS3"/>
<sequence length="261" mass="30727">MNLSEIVKNPYYLKDREELFNYQLFYEIKKTGLENKIDFELLEPIIDKNGYDLLIKYRNHSKAIQLKSAERNGTSSWKINKKFFKPITLLEASTIIPNSNASHIGLGGGIILIEYFITVENKVEIKYYYTDFVCISFFLRKRKEWPLQKSLPEFIKDIYEEGNGKHKFSIPKSLFFEVNIEQMLYLARILPVTDSLKNPGSWFFNYPKIDEIIDCDRPVKKFKTKKMLESGESISFNLEVYDIFNCNYVHSEISINGKMKI</sequence>
<organism evidence="1 2">
    <name type="scientific">Dokdonia pacifica</name>
    <dbReference type="NCBI Taxonomy" id="1627892"/>
    <lineage>
        <taxon>Bacteria</taxon>
        <taxon>Pseudomonadati</taxon>
        <taxon>Bacteroidota</taxon>
        <taxon>Flavobacteriia</taxon>
        <taxon>Flavobacteriales</taxon>
        <taxon>Flavobacteriaceae</taxon>
        <taxon>Dokdonia</taxon>
    </lineage>
</organism>
<gene>
    <name evidence="1" type="ORF">SAMN06265376_10881</name>
</gene>
<evidence type="ECO:0000313" key="1">
    <source>
        <dbReference type="EMBL" id="SNS21162.1"/>
    </source>
</evidence>
<dbReference type="RefSeq" id="WP_089373364.1">
    <property type="nucleotide sequence ID" value="NZ_BMEP01000009.1"/>
</dbReference>
<protein>
    <submittedName>
        <fullName evidence="1">Uncharacterized protein</fullName>
    </submittedName>
</protein>
<name>A0A239CMS3_9FLAO</name>
<keyword evidence="2" id="KW-1185">Reference proteome</keyword>
<proteinExistence type="predicted"/>